<sequence length="202" mass="21731">MRLRFGLTLALSALSLAGCSSLGIKNGSLDYKNTTDVEQLKYPEGATVRPATPLYPAPVVDPLAIQHAPKFENKRGNRYDVPRPASTPANSVEQSNNNASASAGRPQLLTDGNGNPLLKVDGDSAIIWQYALATLSSLNYNVVGESKNVTEVTFKLDNTTYVLKLNSVGSSNTIALFNANNTFADKEKAAEVLTQIYQNWPA</sequence>
<dbReference type="KEGG" id="adv:DJ533_02800"/>
<gene>
    <name evidence="3" type="ORF">DJ533_02800</name>
</gene>
<keyword evidence="3" id="KW-0449">Lipoprotein</keyword>
<keyword evidence="4" id="KW-1185">Reference proteome</keyword>
<dbReference type="RefSeq" id="WP_065995395.1">
    <property type="nucleotide sequence ID" value="NZ_CP029397.2"/>
</dbReference>
<name>A0A2S2F9E9_9GAMM</name>
<feature type="chain" id="PRO_5015647360" evidence="2">
    <location>
        <begin position="18"/>
        <end position="202"/>
    </location>
</feature>
<dbReference type="STRING" id="1871111.GCA_001704615_02041"/>
<protein>
    <submittedName>
        <fullName evidence="3">Lipoprotein-34 (NlpB)</fullName>
    </submittedName>
</protein>
<evidence type="ECO:0000256" key="1">
    <source>
        <dbReference type="SAM" id="MobiDB-lite"/>
    </source>
</evidence>
<keyword evidence="2" id="KW-0732">Signal</keyword>
<evidence type="ECO:0000313" key="4">
    <source>
        <dbReference type="Proteomes" id="UP000245977"/>
    </source>
</evidence>
<dbReference type="OrthoDB" id="6710665at2"/>
<dbReference type="AlphaFoldDB" id="A0A2S2F9E9"/>
<proteinExistence type="predicted"/>
<dbReference type="EMBL" id="CP029397">
    <property type="protein sequence ID" value="AWL27601.1"/>
    <property type="molecule type" value="Genomic_DNA"/>
</dbReference>
<feature type="compositionally biased region" description="Polar residues" evidence="1">
    <location>
        <begin position="87"/>
        <end position="101"/>
    </location>
</feature>
<dbReference type="PROSITE" id="PS51257">
    <property type="entry name" value="PROKAR_LIPOPROTEIN"/>
    <property type="match status" value="1"/>
</dbReference>
<accession>A0A2S2F9E9</accession>
<reference evidence="3" key="1">
    <citation type="submission" date="2019-08" db="EMBL/GenBank/DDBJ databases">
        <title>The complete genome of Acinetobacter defluvii strain WCHAD010030.</title>
        <authorList>
            <person name="Hu Y."/>
            <person name="Qin J."/>
            <person name="Feng Y."/>
            <person name="Zong Z."/>
        </authorList>
    </citation>
    <scope>NUCLEOTIDE SEQUENCE</scope>
    <source>
        <strain evidence="3">WCHA30</strain>
    </source>
</reference>
<evidence type="ECO:0000313" key="3">
    <source>
        <dbReference type="EMBL" id="AWL27601.1"/>
    </source>
</evidence>
<feature type="compositionally biased region" description="Basic and acidic residues" evidence="1">
    <location>
        <begin position="71"/>
        <end position="81"/>
    </location>
</feature>
<feature type="signal peptide" evidence="2">
    <location>
        <begin position="1"/>
        <end position="17"/>
    </location>
</feature>
<evidence type="ECO:0000256" key="2">
    <source>
        <dbReference type="SAM" id="SignalP"/>
    </source>
</evidence>
<organism evidence="3 4">
    <name type="scientific">Acinetobacter defluvii</name>
    <dbReference type="NCBI Taxonomy" id="1871111"/>
    <lineage>
        <taxon>Bacteria</taxon>
        <taxon>Pseudomonadati</taxon>
        <taxon>Pseudomonadota</taxon>
        <taxon>Gammaproteobacteria</taxon>
        <taxon>Moraxellales</taxon>
        <taxon>Moraxellaceae</taxon>
        <taxon>Acinetobacter</taxon>
    </lineage>
</organism>
<dbReference type="Proteomes" id="UP000245977">
    <property type="component" value="Chromosome"/>
</dbReference>
<feature type="region of interest" description="Disordered" evidence="1">
    <location>
        <begin position="71"/>
        <end position="110"/>
    </location>
</feature>